<dbReference type="Gene3D" id="3.40.225.10">
    <property type="entry name" value="Class II aldolase/adducin N-terminal domain"/>
    <property type="match status" value="1"/>
</dbReference>
<accession>A0A7J3ZK15</accession>
<dbReference type="SUPFAM" id="SSF53639">
    <property type="entry name" value="AraD/HMP-PK domain-like"/>
    <property type="match status" value="1"/>
</dbReference>
<comment type="caution">
    <text evidence="2">The sequence shown here is derived from an EMBL/GenBank/DDBJ whole genome shotgun (WGS) entry which is preliminary data.</text>
</comment>
<reference evidence="2" key="1">
    <citation type="journal article" date="2020" name="mSystems">
        <title>Genome- and Community-Level Interaction Insights into Carbon Utilization and Element Cycling Functions of Hydrothermarchaeota in Hydrothermal Sediment.</title>
        <authorList>
            <person name="Zhou Z."/>
            <person name="Liu Y."/>
            <person name="Xu W."/>
            <person name="Pan J."/>
            <person name="Luo Z.H."/>
            <person name="Li M."/>
        </authorList>
    </citation>
    <scope>NUCLEOTIDE SEQUENCE [LARGE SCALE GENOMIC DNA]</scope>
    <source>
        <strain evidence="2">SpSt-1116</strain>
    </source>
</reference>
<dbReference type="InterPro" id="IPR019293">
    <property type="entry name" value="ThiN"/>
</dbReference>
<dbReference type="Pfam" id="PF10120">
    <property type="entry name" value="ThiN"/>
    <property type="match status" value="1"/>
</dbReference>
<protein>
    <recommendedName>
        <fullName evidence="1">Thiamine-phosphate synthase ThiN domain-containing protein</fullName>
    </recommendedName>
</protein>
<dbReference type="AlphaFoldDB" id="A0A7J3ZK15"/>
<evidence type="ECO:0000313" key="2">
    <source>
        <dbReference type="EMBL" id="HHQ80344.1"/>
    </source>
</evidence>
<dbReference type="EMBL" id="DRZC01000033">
    <property type="protein sequence ID" value="HHQ80344.1"/>
    <property type="molecule type" value="Genomic_DNA"/>
</dbReference>
<name>A0A7J3ZK15_9CREN</name>
<dbReference type="PANTHER" id="PTHR40730:SF4">
    <property type="entry name" value="TRANSCRIPTIONAL REGULATOR"/>
    <property type="match status" value="1"/>
</dbReference>
<feature type="domain" description="Thiamine-phosphate synthase ThiN" evidence="1">
    <location>
        <begin position="195"/>
        <end position="368"/>
    </location>
</feature>
<evidence type="ECO:0000259" key="1">
    <source>
        <dbReference type="Pfam" id="PF10120"/>
    </source>
</evidence>
<gene>
    <name evidence="2" type="ORF">ENM78_02625</name>
</gene>
<organism evidence="2">
    <name type="scientific">Fervidicoccus fontis</name>
    <dbReference type="NCBI Taxonomy" id="683846"/>
    <lineage>
        <taxon>Archaea</taxon>
        <taxon>Thermoproteota</taxon>
        <taxon>Thermoprotei</taxon>
        <taxon>Fervidicoccales</taxon>
        <taxon>Fervidicoccaceae</taxon>
        <taxon>Fervidicoccus</taxon>
    </lineage>
</organism>
<proteinExistence type="predicted"/>
<dbReference type="InterPro" id="IPR036409">
    <property type="entry name" value="Aldolase_II/adducin_N_sf"/>
</dbReference>
<sequence>MAKIGILSCISNPARCSEIDVRAAAAYGHLAVIIEPENLLPQLNSLSLTDVLKVSFTRELRLKEAELEEVIRSRARLVVGPGVPEEHMRVLGARAEATIEVSEGKIMLSWKEKGERKTMEHQTRREDLEAYANTISILTACFMAKGEDAGPALRKAIGAAWDAWRYCEMTEYGCVPLLEAQRLIGYYRWEVLESLSRAYRFLVDNSNLILELKLVPQVGMNIAMSLPSKLVRDTSDVAAFPGRIVEVSGTLKTASPPQFGASRHLARAIIAIQRYHPEIRATLNVPYSKELIDAAKRADMVVSYYDRREEPEEVKAREGATIPWGIEEALRKIGYKRPDIVYHLGDIGKEPMINIFGESALEVVEKLIRIARIAKIFKSFESPDVQNLLF</sequence>
<dbReference type="PANTHER" id="PTHR40730">
    <property type="entry name" value="TRANSCRIPTIONAL REGULATOR PROTEIN-LIKE PROTEIN"/>
    <property type="match status" value="1"/>
</dbReference>